<proteinExistence type="predicted"/>
<reference evidence="1" key="1">
    <citation type="submission" date="2015-04" db="EMBL/GenBank/DDBJ databases">
        <title>The genome sequence of the plant pathogenic Rhizarian Plasmodiophora brassicae reveals insights in its biotrophic life cycle and the origin of chitin synthesis.</title>
        <authorList>
            <person name="Schwelm A."/>
            <person name="Fogelqvist J."/>
            <person name="Knaust A."/>
            <person name="Julke S."/>
            <person name="Lilja T."/>
            <person name="Dhandapani V."/>
            <person name="Bonilla-Rosso G."/>
            <person name="Karlsson M."/>
            <person name="Shevchenko A."/>
            <person name="Choi S.R."/>
            <person name="Kim H.G."/>
            <person name="Park J.Y."/>
            <person name="Lim Y.P."/>
            <person name="Ludwig-Muller J."/>
            <person name="Dixelius C."/>
        </authorList>
    </citation>
    <scope>NUCLEOTIDE SEQUENCE</scope>
    <source>
        <tissue evidence="1">Potato root galls</tissue>
    </source>
</reference>
<dbReference type="SFLD" id="SFLDG01140">
    <property type="entry name" value="C2.B:_Phosphomannomutase_and_P"/>
    <property type="match status" value="1"/>
</dbReference>
<sequence length="278" mass="31057">MAKYCLLAVDIDGTLMNSNHEVSQRTIDAVRRVTETGALVALCTGRSTFCAELVEKTLGLDLHIVSYNGAHIVAPRNFDRKVVFINPVPEHHITTIIDYANENRHYLNYYDNELVHVKPLSDEHNALVQRYQAQTAAVFNYVEDYANIPNKKPCKIVVMTTDTKTVTEQLKVMFADQLQIIRGEFFVECLAPDVHKGAGLQKLSAYLQIPSENIVAFGDGWNDIEFLQFAGMGMAMANGYKETKAAAKKVTRFDNNKDGVAHEIEQMLLEGLFGPATS</sequence>
<dbReference type="Gene3D" id="3.40.50.1000">
    <property type="entry name" value="HAD superfamily/HAD-like"/>
    <property type="match status" value="1"/>
</dbReference>
<accession>A0A0H5R8F9</accession>
<dbReference type="PANTHER" id="PTHR10000:SF8">
    <property type="entry name" value="HAD SUPERFAMILY HYDROLASE-LIKE, TYPE 3"/>
    <property type="match status" value="1"/>
</dbReference>
<feature type="non-terminal residue" evidence="1">
    <location>
        <position position="278"/>
    </location>
</feature>
<dbReference type="Pfam" id="PF08282">
    <property type="entry name" value="Hydrolase_3"/>
    <property type="match status" value="1"/>
</dbReference>
<dbReference type="GO" id="GO:0000287">
    <property type="term" value="F:magnesium ion binding"/>
    <property type="evidence" value="ECO:0007669"/>
    <property type="project" value="TreeGrafter"/>
</dbReference>
<dbReference type="AlphaFoldDB" id="A0A0H5R8F9"/>
<dbReference type="NCBIfam" id="TIGR00099">
    <property type="entry name" value="Cof-subfamily"/>
    <property type="match status" value="1"/>
</dbReference>
<dbReference type="InterPro" id="IPR036412">
    <property type="entry name" value="HAD-like_sf"/>
</dbReference>
<name>A0A0H5R8F9_9EUKA</name>
<dbReference type="SFLD" id="SFLDS00003">
    <property type="entry name" value="Haloacid_Dehalogenase"/>
    <property type="match status" value="1"/>
</dbReference>
<dbReference type="InterPro" id="IPR006379">
    <property type="entry name" value="HAD-SF_hydro_IIB"/>
</dbReference>
<dbReference type="InterPro" id="IPR000150">
    <property type="entry name" value="Cof"/>
</dbReference>
<dbReference type="NCBIfam" id="TIGR01484">
    <property type="entry name" value="HAD-SF-IIB"/>
    <property type="match status" value="1"/>
</dbReference>
<dbReference type="EMBL" id="HACM01009555">
    <property type="protein sequence ID" value="CRZ09997.1"/>
    <property type="molecule type" value="Transcribed_RNA"/>
</dbReference>
<protein>
    <submittedName>
        <fullName evidence="1">Uncharacterized protein</fullName>
    </submittedName>
</protein>
<organism evidence="1">
    <name type="scientific">Spongospora subterranea</name>
    <dbReference type="NCBI Taxonomy" id="70186"/>
    <lineage>
        <taxon>Eukaryota</taxon>
        <taxon>Sar</taxon>
        <taxon>Rhizaria</taxon>
        <taxon>Endomyxa</taxon>
        <taxon>Phytomyxea</taxon>
        <taxon>Plasmodiophorida</taxon>
        <taxon>Plasmodiophoridae</taxon>
        <taxon>Spongospora</taxon>
    </lineage>
</organism>
<dbReference type="GO" id="GO:0016791">
    <property type="term" value="F:phosphatase activity"/>
    <property type="evidence" value="ECO:0007669"/>
    <property type="project" value="UniProtKB-ARBA"/>
</dbReference>
<dbReference type="Gene3D" id="3.30.1240.10">
    <property type="match status" value="1"/>
</dbReference>
<dbReference type="GO" id="GO:0005829">
    <property type="term" value="C:cytosol"/>
    <property type="evidence" value="ECO:0007669"/>
    <property type="project" value="TreeGrafter"/>
</dbReference>
<dbReference type="SUPFAM" id="SSF56784">
    <property type="entry name" value="HAD-like"/>
    <property type="match status" value="1"/>
</dbReference>
<dbReference type="CDD" id="cd07516">
    <property type="entry name" value="HAD_Pase"/>
    <property type="match status" value="1"/>
</dbReference>
<dbReference type="PANTHER" id="PTHR10000">
    <property type="entry name" value="PHOSPHOSERINE PHOSPHATASE"/>
    <property type="match status" value="1"/>
</dbReference>
<dbReference type="InterPro" id="IPR023214">
    <property type="entry name" value="HAD_sf"/>
</dbReference>
<dbReference type="PROSITE" id="PS01229">
    <property type="entry name" value="COF_2"/>
    <property type="match status" value="1"/>
</dbReference>
<evidence type="ECO:0000313" key="1">
    <source>
        <dbReference type="EMBL" id="CRZ09997.1"/>
    </source>
</evidence>